<accession>A0A8S9SB19</accession>
<comment type="caution">
    <text evidence="2">The sequence shown here is derived from an EMBL/GenBank/DDBJ whole genome shotgun (WGS) entry which is preliminary data.</text>
</comment>
<proteinExistence type="predicted"/>
<dbReference type="EMBL" id="QGKX02000088">
    <property type="protein sequence ID" value="KAF3589104.1"/>
    <property type="molecule type" value="Genomic_DNA"/>
</dbReference>
<feature type="region of interest" description="Disordered" evidence="1">
    <location>
        <begin position="78"/>
        <end position="123"/>
    </location>
</feature>
<sequence length="177" mass="20226">MTVMELGDSTGRRRMSMDSKEMIMDMPEIYICLPGDARSLTQTKRVLEIYTKDEINEMLYGLTTCMEEMRKDIASMQAQRAAKATTPASIDKNIPTSIDRDLPKSIDDEPSPLKPMKSQPDSYTRAEIDQMVEEIYRTLGAAEERLDKRCDDIYIPWDITISSLTSQTESMHNEIVD</sequence>
<reference evidence="2" key="1">
    <citation type="submission" date="2019-12" db="EMBL/GenBank/DDBJ databases">
        <title>Genome sequencing and annotation of Brassica cretica.</title>
        <authorList>
            <person name="Studholme D.J."/>
            <person name="Sarris P."/>
        </authorList>
    </citation>
    <scope>NUCLEOTIDE SEQUENCE</scope>
    <source>
        <strain evidence="2">PFS-109/04</strain>
        <tissue evidence="2">Leaf</tissue>
    </source>
</reference>
<name>A0A8S9SB19_BRACR</name>
<protein>
    <submittedName>
        <fullName evidence="2">Uncharacterized protein</fullName>
    </submittedName>
</protein>
<feature type="compositionally biased region" description="Basic and acidic residues" evidence="1">
    <location>
        <begin position="98"/>
        <end position="107"/>
    </location>
</feature>
<organism evidence="2 3">
    <name type="scientific">Brassica cretica</name>
    <name type="common">Mustard</name>
    <dbReference type="NCBI Taxonomy" id="69181"/>
    <lineage>
        <taxon>Eukaryota</taxon>
        <taxon>Viridiplantae</taxon>
        <taxon>Streptophyta</taxon>
        <taxon>Embryophyta</taxon>
        <taxon>Tracheophyta</taxon>
        <taxon>Spermatophyta</taxon>
        <taxon>Magnoliopsida</taxon>
        <taxon>eudicotyledons</taxon>
        <taxon>Gunneridae</taxon>
        <taxon>Pentapetalae</taxon>
        <taxon>rosids</taxon>
        <taxon>malvids</taxon>
        <taxon>Brassicales</taxon>
        <taxon>Brassicaceae</taxon>
        <taxon>Brassiceae</taxon>
        <taxon>Brassica</taxon>
    </lineage>
</organism>
<evidence type="ECO:0000313" key="3">
    <source>
        <dbReference type="Proteomes" id="UP000712600"/>
    </source>
</evidence>
<gene>
    <name evidence="2" type="ORF">F2Q69_00030427</name>
</gene>
<dbReference type="Proteomes" id="UP000712600">
    <property type="component" value="Unassembled WGS sequence"/>
</dbReference>
<evidence type="ECO:0000256" key="1">
    <source>
        <dbReference type="SAM" id="MobiDB-lite"/>
    </source>
</evidence>
<evidence type="ECO:0000313" key="2">
    <source>
        <dbReference type="EMBL" id="KAF3589104.1"/>
    </source>
</evidence>
<dbReference type="AlphaFoldDB" id="A0A8S9SB19"/>